<dbReference type="AlphaFoldDB" id="A0A2H1EDQ6"/>
<sequence>MPVIVTVLDANVAPLAGDVTDADGGEDAKAF</sequence>
<evidence type="ECO:0000313" key="2">
    <source>
        <dbReference type="Proteomes" id="UP000232412"/>
    </source>
</evidence>
<gene>
    <name evidence="1" type="ORF">NSIN_10001</name>
</gene>
<accession>A0A2H1EDQ6</accession>
<evidence type="ECO:0000313" key="1">
    <source>
        <dbReference type="EMBL" id="SHO42463.1"/>
    </source>
</evidence>
<dbReference type="EMBL" id="FRFC01000001">
    <property type="protein sequence ID" value="SHO42463.1"/>
    <property type="molecule type" value="Genomic_DNA"/>
</dbReference>
<reference evidence="2" key="1">
    <citation type="submission" date="2016-12" db="EMBL/GenBank/DDBJ databases">
        <authorList>
            <person name="Herbold C."/>
        </authorList>
    </citation>
    <scope>NUCLEOTIDE SEQUENCE [LARGE SCALE GENOMIC DNA]</scope>
</reference>
<organism evidence="1 2">
    <name type="scientific">Nitrosotalea sinensis</name>
    <dbReference type="NCBI Taxonomy" id="1499975"/>
    <lineage>
        <taxon>Archaea</taxon>
        <taxon>Nitrososphaerota</taxon>
        <taxon>Nitrososphaeria</taxon>
        <taxon>Nitrosotaleales</taxon>
        <taxon>Nitrosotaleaceae</taxon>
        <taxon>Nitrosotalea</taxon>
    </lineage>
</organism>
<proteinExistence type="predicted"/>
<dbReference type="Proteomes" id="UP000232412">
    <property type="component" value="Unassembled WGS sequence"/>
</dbReference>
<keyword evidence="2" id="KW-1185">Reference proteome</keyword>
<name>A0A2H1EDQ6_9ARCH</name>
<protein>
    <submittedName>
        <fullName evidence="1">Uncharacterized protein</fullName>
    </submittedName>
</protein>